<dbReference type="SUPFAM" id="SSF51412">
    <property type="entry name" value="Inosine monophosphate dehydrogenase (IMPDH)"/>
    <property type="match status" value="1"/>
</dbReference>
<dbReference type="PANTHER" id="PTHR11911:SF111">
    <property type="entry name" value="INOSINE-5'-MONOPHOSPHATE DEHYDROGENASE"/>
    <property type="match status" value="1"/>
</dbReference>
<dbReference type="PANTHER" id="PTHR11911">
    <property type="entry name" value="INOSINE-5-MONOPHOSPHATE DEHYDROGENASE RELATED"/>
    <property type="match status" value="1"/>
</dbReference>
<dbReference type="EMBL" id="JACQCR010000005">
    <property type="protein sequence ID" value="MBI3630771.1"/>
    <property type="molecule type" value="Genomic_DNA"/>
</dbReference>
<protein>
    <submittedName>
        <fullName evidence="10">IMP dehydrogenase</fullName>
    </submittedName>
</protein>
<dbReference type="GO" id="GO:0046872">
    <property type="term" value="F:metal ion binding"/>
    <property type="evidence" value="ECO:0007669"/>
    <property type="project" value="UniProtKB-KW"/>
</dbReference>
<name>A0A932R180_9BACT</name>
<dbReference type="InterPro" id="IPR005990">
    <property type="entry name" value="IMP_DH"/>
</dbReference>
<comment type="similarity">
    <text evidence="1">Belongs to the IMPDH/GMPR family.</text>
</comment>
<feature type="active site" description="Thioimidate intermediate" evidence="5">
    <location>
        <position position="305"/>
    </location>
</feature>
<dbReference type="GO" id="GO:0003938">
    <property type="term" value="F:IMP dehydrogenase activity"/>
    <property type="evidence" value="ECO:0007669"/>
    <property type="project" value="InterPro"/>
</dbReference>
<keyword evidence="4 8" id="KW-0129">CBS domain</keyword>
<dbReference type="InterPro" id="IPR001093">
    <property type="entry name" value="IMP_DH_GMPRt"/>
</dbReference>
<evidence type="ECO:0000256" key="5">
    <source>
        <dbReference type="PIRSR" id="PIRSR000130-1"/>
    </source>
</evidence>
<keyword evidence="6" id="KW-0520">NAD</keyword>
<evidence type="ECO:0000256" key="3">
    <source>
        <dbReference type="ARBA" id="ARBA00023002"/>
    </source>
</evidence>
<dbReference type="PROSITE" id="PS51371">
    <property type="entry name" value="CBS"/>
    <property type="match status" value="2"/>
</dbReference>
<evidence type="ECO:0000256" key="4">
    <source>
        <dbReference type="ARBA" id="ARBA00023122"/>
    </source>
</evidence>
<keyword evidence="7" id="KW-0630">Potassium</keyword>
<dbReference type="InterPro" id="IPR046342">
    <property type="entry name" value="CBS_dom_sf"/>
</dbReference>
<sequence length="491" mass="53323">MADQGLALTFDDVRLKTGYSKVPLEEIKLGSMFSRHVGLNIPIASAAMDTVTEYEMAIEIAKLGGIGVLHRNLSPKEQTTQMKRVKFHLNALTERPITVEENETLQSVERRRQAKNYSFHSFPVLNEDRRLVGLLTRNDFDFCADHSFLVREVMTTELITAPDGTTLDEAYEMMTRGKKKILPLVDREHRLAGMYVFSDVARIKLGSSSIYNLDGAGHLRVGAAVGVDDDALERIELLGRLVDAIVIDTAHGDSEPVLRTLRSIKKMNFSFDVVVGNVSEGGSAKRLVDNGADCVKVGQGPGSICTTRLIAGIGCPQVTAIYNCAKAIEGSGVPICADGGIRYSGDISIAIGAGAHSVMLGRVLAGTKQAPGEMIMHQGAPTKVYRGMGSLAAMEAHRASRARYGQHDPRREKIIPEGVETKIPFQGELTDVLHQYTGGLRSGMGYVGAATIEELQGKADFYRISNAGINESHPHDVTMIADTPNYRKDGP</sequence>
<keyword evidence="2" id="KW-0479">Metal-binding</keyword>
<comment type="caution">
    <text evidence="10">The sequence shown here is derived from an EMBL/GenBank/DDBJ whole genome shotgun (WGS) entry which is preliminary data.</text>
</comment>
<feature type="binding site" description="in other chain" evidence="7">
    <location>
        <position position="302"/>
    </location>
    <ligand>
        <name>K(+)</name>
        <dbReference type="ChEBI" id="CHEBI:29103"/>
        <note>ligand shared between two tetrameric partners</note>
    </ligand>
</feature>
<dbReference type="GO" id="GO:0006183">
    <property type="term" value="P:GTP biosynthetic process"/>
    <property type="evidence" value="ECO:0007669"/>
    <property type="project" value="TreeGrafter"/>
</dbReference>
<proteinExistence type="inferred from homology"/>
<feature type="domain" description="CBS" evidence="9">
    <location>
        <begin position="92"/>
        <end position="153"/>
    </location>
</feature>
<evidence type="ECO:0000256" key="2">
    <source>
        <dbReference type="ARBA" id="ARBA00022723"/>
    </source>
</evidence>
<dbReference type="CDD" id="cd04601">
    <property type="entry name" value="CBS_pair_IMPDH"/>
    <property type="match status" value="1"/>
</dbReference>
<dbReference type="SUPFAM" id="SSF54631">
    <property type="entry name" value="CBS-domain pair"/>
    <property type="match status" value="1"/>
</dbReference>
<evidence type="ECO:0000259" key="9">
    <source>
        <dbReference type="PROSITE" id="PS51371"/>
    </source>
</evidence>
<evidence type="ECO:0000256" key="6">
    <source>
        <dbReference type="PIRSR" id="PIRSR000130-3"/>
    </source>
</evidence>
<feature type="binding site" evidence="6">
    <location>
        <begin position="248"/>
        <end position="250"/>
    </location>
    <ligand>
        <name>NAD(+)</name>
        <dbReference type="ChEBI" id="CHEBI:57540"/>
    </ligand>
</feature>
<feature type="binding site" evidence="6">
    <location>
        <begin position="298"/>
        <end position="300"/>
    </location>
    <ligand>
        <name>NAD(+)</name>
        <dbReference type="ChEBI" id="CHEBI:57540"/>
    </ligand>
</feature>
<feature type="domain" description="CBS" evidence="9">
    <location>
        <begin position="154"/>
        <end position="210"/>
    </location>
</feature>
<dbReference type="Pfam" id="PF00571">
    <property type="entry name" value="CBS"/>
    <property type="match status" value="2"/>
</dbReference>
<dbReference type="Proteomes" id="UP000753196">
    <property type="component" value="Unassembled WGS sequence"/>
</dbReference>
<dbReference type="InterPro" id="IPR000644">
    <property type="entry name" value="CBS_dom"/>
</dbReference>
<dbReference type="AlphaFoldDB" id="A0A932R180"/>
<dbReference type="PIRSF" id="PIRSF000130">
    <property type="entry name" value="IMPDH"/>
    <property type="match status" value="1"/>
</dbReference>
<evidence type="ECO:0000313" key="10">
    <source>
        <dbReference type="EMBL" id="MBI3630771.1"/>
    </source>
</evidence>
<evidence type="ECO:0000256" key="7">
    <source>
        <dbReference type="PIRSR" id="PIRSR000130-4"/>
    </source>
</evidence>
<feature type="active site" description="Proton acceptor" evidence="5">
    <location>
        <position position="403"/>
    </location>
</feature>
<dbReference type="SMART" id="SM00116">
    <property type="entry name" value="CBS"/>
    <property type="match status" value="2"/>
</dbReference>
<evidence type="ECO:0000313" key="11">
    <source>
        <dbReference type="Proteomes" id="UP000753196"/>
    </source>
</evidence>
<evidence type="ECO:0000256" key="8">
    <source>
        <dbReference type="PROSITE-ProRule" id="PRU00703"/>
    </source>
</evidence>
<dbReference type="SMART" id="SM01240">
    <property type="entry name" value="IMPDH"/>
    <property type="match status" value="1"/>
</dbReference>
<dbReference type="CDD" id="cd00381">
    <property type="entry name" value="IMPDH"/>
    <property type="match status" value="1"/>
</dbReference>
<dbReference type="Gene3D" id="3.20.20.70">
    <property type="entry name" value="Aldolase class I"/>
    <property type="match status" value="1"/>
</dbReference>
<accession>A0A932R180</accession>
<gene>
    <name evidence="10" type="ORF">HY221_00325</name>
</gene>
<reference evidence="10" key="1">
    <citation type="submission" date="2020-07" db="EMBL/GenBank/DDBJ databases">
        <title>Huge and variable diversity of episymbiotic CPR bacteria and DPANN archaea in groundwater ecosystems.</title>
        <authorList>
            <person name="He C.Y."/>
            <person name="Keren R."/>
            <person name="Whittaker M."/>
            <person name="Farag I.F."/>
            <person name="Doudna J."/>
            <person name="Cate J.H.D."/>
            <person name="Banfield J.F."/>
        </authorList>
    </citation>
    <scope>NUCLEOTIDE SEQUENCE</scope>
    <source>
        <strain evidence="10">NC_groundwater_973_Pr1_S-0.2um_54_13</strain>
    </source>
</reference>
<keyword evidence="3" id="KW-0560">Oxidoreductase</keyword>
<dbReference type="InterPro" id="IPR013785">
    <property type="entry name" value="Aldolase_TIM"/>
</dbReference>
<evidence type="ECO:0000256" key="1">
    <source>
        <dbReference type="ARBA" id="ARBA00005502"/>
    </source>
</evidence>
<feature type="binding site" description="in other chain" evidence="7">
    <location>
        <position position="300"/>
    </location>
    <ligand>
        <name>K(+)</name>
        <dbReference type="ChEBI" id="CHEBI:29103"/>
        <note>ligand shared between two tetrameric partners</note>
    </ligand>
</feature>
<organism evidence="10 11">
    <name type="scientific">Candidatus Sungiibacteriota bacterium</name>
    <dbReference type="NCBI Taxonomy" id="2750080"/>
    <lineage>
        <taxon>Bacteria</taxon>
        <taxon>Candidatus Sungiibacteriota</taxon>
    </lineage>
</organism>
<dbReference type="FunFam" id="3.20.20.70:FF:000424">
    <property type="entry name" value="Inosine-5'-monophosphate dehydrogenase 2"/>
    <property type="match status" value="1"/>
</dbReference>
<feature type="binding site" description="in other chain" evidence="7">
    <location>
        <position position="305"/>
    </location>
    <ligand>
        <name>K(+)</name>
        <dbReference type="ChEBI" id="CHEBI:29103"/>
        <note>ligand shared between two tetrameric partners</note>
    </ligand>
</feature>
<dbReference type="Pfam" id="PF00478">
    <property type="entry name" value="IMPDH"/>
    <property type="match status" value="1"/>
</dbReference>